<keyword evidence="2" id="KW-1185">Reference proteome</keyword>
<accession>A0A9W8TLJ8</accession>
<gene>
    <name evidence="1" type="ORF">NPX13_g5149</name>
</gene>
<protein>
    <submittedName>
        <fullName evidence="1">Uncharacterized protein</fullName>
    </submittedName>
</protein>
<dbReference type="VEuPathDB" id="FungiDB:F4678DRAFT_35220"/>
<proteinExistence type="predicted"/>
<dbReference type="GO" id="GO:0000935">
    <property type="term" value="C:division septum"/>
    <property type="evidence" value="ECO:0007669"/>
    <property type="project" value="TreeGrafter"/>
</dbReference>
<dbReference type="AlphaFoldDB" id="A0A9W8TLJ8"/>
<name>A0A9W8TLJ8_9PEZI</name>
<reference evidence="1" key="1">
    <citation type="submission" date="2022-07" db="EMBL/GenBank/DDBJ databases">
        <title>Genome Sequence of Xylaria arbuscula.</title>
        <authorList>
            <person name="Buettner E."/>
        </authorList>
    </citation>
    <scope>NUCLEOTIDE SEQUENCE</scope>
    <source>
        <strain evidence="1">VT107</strain>
    </source>
</reference>
<dbReference type="Proteomes" id="UP001148614">
    <property type="component" value="Unassembled WGS sequence"/>
</dbReference>
<dbReference type="GO" id="GO:0000917">
    <property type="term" value="P:division septum assembly"/>
    <property type="evidence" value="ECO:0007669"/>
    <property type="project" value="TreeGrafter"/>
</dbReference>
<comment type="caution">
    <text evidence="1">The sequence shown here is derived from an EMBL/GenBank/DDBJ whole genome shotgun (WGS) entry which is preliminary data.</text>
</comment>
<organism evidence="1 2">
    <name type="scientific">Xylaria arbuscula</name>
    <dbReference type="NCBI Taxonomy" id="114810"/>
    <lineage>
        <taxon>Eukaryota</taxon>
        <taxon>Fungi</taxon>
        <taxon>Dikarya</taxon>
        <taxon>Ascomycota</taxon>
        <taxon>Pezizomycotina</taxon>
        <taxon>Sordariomycetes</taxon>
        <taxon>Xylariomycetidae</taxon>
        <taxon>Xylariales</taxon>
        <taxon>Xylariaceae</taxon>
        <taxon>Xylaria</taxon>
    </lineage>
</organism>
<dbReference type="PANTHER" id="PTHR36419:SF1">
    <property type="entry name" value="RHO1 GEF LOCALIZING PROTEIN 1"/>
    <property type="match status" value="1"/>
</dbReference>
<dbReference type="InterPro" id="IPR053060">
    <property type="entry name" value="Cytokinesis_Signaling_Reg"/>
</dbReference>
<dbReference type="EMBL" id="JANPWZ010000790">
    <property type="protein sequence ID" value="KAJ3572142.1"/>
    <property type="molecule type" value="Genomic_DNA"/>
</dbReference>
<evidence type="ECO:0000313" key="2">
    <source>
        <dbReference type="Proteomes" id="UP001148614"/>
    </source>
</evidence>
<sequence length="128" mass="14085">MDVIFPHKDLRDSNGIIRRGQPAFPNYEVTSFTTTSTLYKIEFFLSIKASMTSARDITLRQPIVICPLDHQACKEEMDAIEQAAKDASSVDHTNPMLPARNIVLASDPNALATLGLCLVGGQKKPLIE</sequence>
<dbReference type="PANTHER" id="PTHR36419">
    <property type="entry name" value="ARRESTIN FAMILY PROTEIN 1"/>
    <property type="match status" value="1"/>
</dbReference>
<evidence type="ECO:0000313" key="1">
    <source>
        <dbReference type="EMBL" id="KAJ3572142.1"/>
    </source>
</evidence>